<name>A0A6A6E6M1_9PEZI</name>
<gene>
    <name evidence="1" type="ORF">K469DRAFT_770724</name>
</gene>
<evidence type="ECO:0000313" key="1">
    <source>
        <dbReference type="EMBL" id="KAF2187571.1"/>
    </source>
</evidence>
<dbReference type="EMBL" id="ML994626">
    <property type="protein sequence ID" value="KAF2187571.1"/>
    <property type="molecule type" value="Genomic_DNA"/>
</dbReference>
<accession>A0A6A6E6M1</accession>
<dbReference type="OrthoDB" id="3856898at2759"/>
<organism evidence="1 2">
    <name type="scientific">Zopfia rhizophila CBS 207.26</name>
    <dbReference type="NCBI Taxonomy" id="1314779"/>
    <lineage>
        <taxon>Eukaryota</taxon>
        <taxon>Fungi</taxon>
        <taxon>Dikarya</taxon>
        <taxon>Ascomycota</taxon>
        <taxon>Pezizomycotina</taxon>
        <taxon>Dothideomycetes</taxon>
        <taxon>Dothideomycetes incertae sedis</taxon>
        <taxon>Zopfiaceae</taxon>
        <taxon>Zopfia</taxon>
    </lineage>
</organism>
<proteinExistence type="predicted"/>
<keyword evidence="2" id="KW-1185">Reference proteome</keyword>
<reference evidence="1" key="1">
    <citation type="journal article" date="2020" name="Stud. Mycol.">
        <title>101 Dothideomycetes genomes: a test case for predicting lifestyles and emergence of pathogens.</title>
        <authorList>
            <person name="Haridas S."/>
            <person name="Albert R."/>
            <person name="Binder M."/>
            <person name="Bloem J."/>
            <person name="Labutti K."/>
            <person name="Salamov A."/>
            <person name="Andreopoulos B."/>
            <person name="Baker S."/>
            <person name="Barry K."/>
            <person name="Bills G."/>
            <person name="Bluhm B."/>
            <person name="Cannon C."/>
            <person name="Castanera R."/>
            <person name="Culley D."/>
            <person name="Daum C."/>
            <person name="Ezra D."/>
            <person name="Gonzalez J."/>
            <person name="Henrissat B."/>
            <person name="Kuo A."/>
            <person name="Liang C."/>
            <person name="Lipzen A."/>
            <person name="Lutzoni F."/>
            <person name="Magnuson J."/>
            <person name="Mondo S."/>
            <person name="Nolan M."/>
            <person name="Ohm R."/>
            <person name="Pangilinan J."/>
            <person name="Park H.-J."/>
            <person name="Ramirez L."/>
            <person name="Alfaro M."/>
            <person name="Sun H."/>
            <person name="Tritt A."/>
            <person name="Yoshinaga Y."/>
            <person name="Zwiers L.-H."/>
            <person name="Turgeon B."/>
            <person name="Goodwin S."/>
            <person name="Spatafora J."/>
            <person name="Crous P."/>
            <person name="Grigoriev I."/>
        </authorList>
    </citation>
    <scope>NUCLEOTIDE SEQUENCE</scope>
    <source>
        <strain evidence="1">CBS 207.26</strain>
    </source>
</reference>
<evidence type="ECO:0000313" key="2">
    <source>
        <dbReference type="Proteomes" id="UP000800200"/>
    </source>
</evidence>
<protein>
    <submittedName>
        <fullName evidence="1">Uncharacterized protein</fullName>
    </submittedName>
</protein>
<dbReference type="AlphaFoldDB" id="A0A6A6E6M1"/>
<sequence length="101" mass="10955">MGEEARAAAREAATVGKTVMEMTREMKIKGLQSQTGIPATYAAVAARGSMPAGIQNTQSLRVLSVQTQRKVVVNIRNALTIQSPRAMNPRNLKAYVERALE</sequence>
<dbReference type="Proteomes" id="UP000800200">
    <property type="component" value="Unassembled WGS sequence"/>
</dbReference>